<dbReference type="SMART" id="SM00729">
    <property type="entry name" value="Elp3"/>
    <property type="match status" value="1"/>
</dbReference>
<comment type="caution">
    <text evidence="8">The sequence shown here is derived from an EMBL/GenBank/DDBJ whole genome shotgun (WGS) entry which is preliminary data.</text>
</comment>
<evidence type="ECO:0000313" key="8">
    <source>
        <dbReference type="EMBL" id="MFD1044131.1"/>
    </source>
</evidence>
<dbReference type="SUPFAM" id="SSF102114">
    <property type="entry name" value="Radical SAM enzymes"/>
    <property type="match status" value="1"/>
</dbReference>
<evidence type="ECO:0000256" key="4">
    <source>
        <dbReference type="ARBA" id="ARBA00023004"/>
    </source>
</evidence>
<dbReference type="InterPro" id="IPR006158">
    <property type="entry name" value="Cobalamin-bd"/>
</dbReference>
<dbReference type="PANTHER" id="PTHR43409">
    <property type="entry name" value="ANAEROBIC MAGNESIUM-PROTOPORPHYRIN IX MONOMETHYL ESTER CYCLASE-RELATED"/>
    <property type="match status" value="1"/>
</dbReference>
<dbReference type="PROSITE" id="PS51918">
    <property type="entry name" value="RADICAL_SAM"/>
    <property type="match status" value="1"/>
</dbReference>
<dbReference type="SFLD" id="SFLDG01123">
    <property type="entry name" value="methyltransferase_(Class_B)"/>
    <property type="match status" value="1"/>
</dbReference>
<reference evidence="9" key="1">
    <citation type="journal article" date="2019" name="Int. J. Syst. Evol. Microbiol.">
        <title>The Global Catalogue of Microorganisms (GCM) 10K type strain sequencing project: providing services to taxonomists for standard genome sequencing and annotation.</title>
        <authorList>
            <consortium name="The Broad Institute Genomics Platform"/>
            <consortium name="The Broad Institute Genome Sequencing Center for Infectious Disease"/>
            <person name="Wu L."/>
            <person name="Ma J."/>
        </authorList>
    </citation>
    <scope>NUCLEOTIDE SEQUENCE [LARGE SCALE GENOMIC DNA]</scope>
    <source>
        <strain evidence="9">JCM 31486</strain>
    </source>
</reference>
<keyword evidence="5" id="KW-0411">Iron-sulfur</keyword>
<evidence type="ECO:0000259" key="7">
    <source>
        <dbReference type="PROSITE" id="PS51918"/>
    </source>
</evidence>
<dbReference type="Gene3D" id="3.80.30.20">
    <property type="entry name" value="tm_1862 like domain"/>
    <property type="match status" value="1"/>
</dbReference>
<evidence type="ECO:0000256" key="2">
    <source>
        <dbReference type="ARBA" id="ARBA00022691"/>
    </source>
</evidence>
<gene>
    <name evidence="8" type="ORF">ACFQ1S_00240</name>
</gene>
<organism evidence="8 9">
    <name type="scientific">Kibdelosporangium lantanae</name>
    <dbReference type="NCBI Taxonomy" id="1497396"/>
    <lineage>
        <taxon>Bacteria</taxon>
        <taxon>Bacillati</taxon>
        <taxon>Actinomycetota</taxon>
        <taxon>Actinomycetes</taxon>
        <taxon>Pseudonocardiales</taxon>
        <taxon>Pseudonocardiaceae</taxon>
        <taxon>Kibdelosporangium</taxon>
    </lineage>
</organism>
<feature type="domain" description="Radical SAM core" evidence="7">
    <location>
        <begin position="164"/>
        <end position="387"/>
    </location>
</feature>
<protein>
    <submittedName>
        <fullName evidence="8">B12-binding domain-containing radical SAM protein</fullName>
    </submittedName>
</protein>
<name>A0ABW3M0A1_9PSEU</name>
<dbReference type="InterPro" id="IPR051198">
    <property type="entry name" value="BchE-like"/>
</dbReference>
<keyword evidence="2" id="KW-0949">S-adenosyl-L-methionine</keyword>
<dbReference type="InterPro" id="IPR006638">
    <property type="entry name" value="Elp3/MiaA/NifB-like_rSAM"/>
</dbReference>
<dbReference type="Proteomes" id="UP001597045">
    <property type="component" value="Unassembled WGS sequence"/>
</dbReference>
<dbReference type="Pfam" id="PF02310">
    <property type="entry name" value="B12-binding"/>
    <property type="match status" value="1"/>
</dbReference>
<evidence type="ECO:0000313" key="9">
    <source>
        <dbReference type="Proteomes" id="UP001597045"/>
    </source>
</evidence>
<keyword evidence="3" id="KW-0479">Metal-binding</keyword>
<dbReference type="EMBL" id="JBHTIS010000005">
    <property type="protein sequence ID" value="MFD1044131.1"/>
    <property type="molecule type" value="Genomic_DNA"/>
</dbReference>
<dbReference type="InterPro" id="IPR023404">
    <property type="entry name" value="rSAM_horseshoe"/>
</dbReference>
<sequence length="506" mass="56152">MVRPGSVLVVRPATSRAIGAFWRNLGHTMVATHAMARGLDVDMADLSFDDVESGLSSDTKVAVFSLYIDDFSRGLEVAAQLKRARPDIVTFVGGPHVTMVGDDIPGMADSFDHVAIGDCLPEAMALIEDACFSRALPDRSTIRASSFDARMDHLMPDYSIWSRDRYFPLYPVEFSRGCRQRCPFCTDPVLRRGLAVNPVTKTLRTLENLVATDDVAYVRFVDSSLTSLGHELDTLLDAMIAANLPVSWSAYAYPHDITPYVAQRLAAAGCRAVFMGIETMAQGVRTGKHHTKRPNEIACSVRALQDQGIFVHGNFIIGLPGETAETVKQTLDGLDAVRFDSVGGGPFYLAPGSTFTQRPERFGIEVLDPYWMRRAHENFYHPVPYFRTSTLTQLEMANLTVDFRTQIQRSGLACWNLSDFVVLCWLSVGGDIATLKRLWVTPPADLARDRLAIVDVLRERNSGDSLTRQRARNFVSSVQTVAAAERVRSHSPNQSHERPMEPRSDH</sequence>
<keyword evidence="9" id="KW-1185">Reference proteome</keyword>
<dbReference type="CDD" id="cd01335">
    <property type="entry name" value="Radical_SAM"/>
    <property type="match status" value="1"/>
</dbReference>
<comment type="cofactor">
    <cofactor evidence="1">
        <name>[4Fe-4S] cluster</name>
        <dbReference type="ChEBI" id="CHEBI:49883"/>
    </cofactor>
</comment>
<evidence type="ECO:0000256" key="3">
    <source>
        <dbReference type="ARBA" id="ARBA00022723"/>
    </source>
</evidence>
<accession>A0ABW3M0A1</accession>
<proteinExistence type="predicted"/>
<feature type="region of interest" description="Disordered" evidence="6">
    <location>
        <begin position="485"/>
        <end position="506"/>
    </location>
</feature>
<evidence type="ECO:0000256" key="6">
    <source>
        <dbReference type="SAM" id="MobiDB-lite"/>
    </source>
</evidence>
<dbReference type="Gene3D" id="3.40.50.280">
    <property type="entry name" value="Cobalamin-binding domain"/>
    <property type="match status" value="1"/>
</dbReference>
<dbReference type="SFLD" id="SFLDS00029">
    <property type="entry name" value="Radical_SAM"/>
    <property type="match status" value="1"/>
</dbReference>
<keyword evidence="4" id="KW-0408">Iron</keyword>
<feature type="compositionally biased region" description="Basic and acidic residues" evidence="6">
    <location>
        <begin position="495"/>
        <end position="506"/>
    </location>
</feature>
<evidence type="ECO:0000256" key="1">
    <source>
        <dbReference type="ARBA" id="ARBA00001966"/>
    </source>
</evidence>
<dbReference type="InterPro" id="IPR007197">
    <property type="entry name" value="rSAM"/>
</dbReference>
<dbReference type="InterPro" id="IPR034466">
    <property type="entry name" value="Methyltransferase_Class_B"/>
</dbReference>
<dbReference type="SFLD" id="SFLDG01082">
    <property type="entry name" value="B12-binding_domain_containing"/>
    <property type="match status" value="1"/>
</dbReference>
<evidence type="ECO:0000256" key="5">
    <source>
        <dbReference type="ARBA" id="ARBA00023014"/>
    </source>
</evidence>
<dbReference type="Pfam" id="PF04055">
    <property type="entry name" value="Radical_SAM"/>
    <property type="match status" value="1"/>
</dbReference>
<dbReference type="InterPro" id="IPR058240">
    <property type="entry name" value="rSAM_sf"/>
</dbReference>